<keyword evidence="2" id="KW-1185">Reference proteome</keyword>
<dbReference type="EMBL" id="CM042886">
    <property type="protein sequence ID" value="KAI4341630.1"/>
    <property type="molecule type" value="Genomic_DNA"/>
</dbReference>
<sequence length="366" mass="41547">MFGLAWYEAACYALVSLSLLASLSVILTREGASRFDDNAIFYSLISSHNDDSVGGGGKRFRPKGHVSGSQIWRCCWVPLGHPGWLLLTRSLSLATLSGFLAWDVVDWDASIFVYYTEWTFALVMVYFGLGVMMSAYGCWVYSRQTYSSENRATDPLLRNDLEDNRYSIVSSNYEVGIMEATGKRARSRYTEEDILQRAGFWGYLMQIAYQTSAGAVILTDIVFWCIIVPFLPTERLGLNLLMGSMHTLNLFFLLVDTSLNSLSFPWFRLSYFVLWSCTYVIFQWVIHACGFSWWPYPFLQVTSPWSAVWYLAMAGAHVPCYGLYAIIVKAKNSAFSRQCIILPWGHHNIQLTVVLPTPRPLLLLMG</sequence>
<gene>
    <name evidence="1" type="ORF">MLD38_026328</name>
</gene>
<evidence type="ECO:0000313" key="1">
    <source>
        <dbReference type="EMBL" id="KAI4341630.1"/>
    </source>
</evidence>
<organism evidence="1 2">
    <name type="scientific">Melastoma candidum</name>
    <dbReference type="NCBI Taxonomy" id="119954"/>
    <lineage>
        <taxon>Eukaryota</taxon>
        <taxon>Viridiplantae</taxon>
        <taxon>Streptophyta</taxon>
        <taxon>Embryophyta</taxon>
        <taxon>Tracheophyta</taxon>
        <taxon>Spermatophyta</taxon>
        <taxon>Magnoliopsida</taxon>
        <taxon>eudicotyledons</taxon>
        <taxon>Gunneridae</taxon>
        <taxon>Pentapetalae</taxon>
        <taxon>rosids</taxon>
        <taxon>malvids</taxon>
        <taxon>Myrtales</taxon>
        <taxon>Melastomataceae</taxon>
        <taxon>Melastomatoideae</taxon>
        <taxon>Melastomateae</taxon>
        <taxon>Melastoma</taxon>
    </lineage>
</organism>
<proteinExistence type="predicted"/>
<evidence type="ECO:0000313" key="2">
    <source>
        <dbReference type="Proteomes" id="UP001057402"/>
    </source>
</evidence>
<comment type="caution">
    <text evidence="1">The sequence shown here is derived from an EMBL/GenBank/DDBJ whole genome shotgun (WGS) entry which is preliminary data.</text>
</comment>
<protein>
    <submittedName>
        <fullName evidence="1">Uncharacterized protein</fullName>
    </submittedName>
</protein>
<name>A0ACB9P4V9_9MYRT</name>
<reference evidence="2" key="1">
    <citation type="journal article" date="2023" name="Front. Plant Sci.">
        <title>Chromosomal-level genome assembly of Melastoma candidum provides insights into trichome evolution.</title>
        <authorList>
            <person name="Zhong Y."/>
            <person name="Wu W."/>
            <person name="Sun C."/>
            <person name="Zou P."/>
            <person name="Liu Y."/>
            <person name="Dai S."/>
            <person name="Zhou R."/>
        </authorList>
    </citation>
    <scope>NUCLEOTIDE SEQUENCE [LARGE SCALE GENOMIC DNA]</scope>
</reference>
<accession>A0ACB9P4V9</accession>
<dbReference type="Proteomes" id="UP001057402">
    <property type="component" value="Chromosome 7"/>
</dbReference>